<proteinExistence type="predicted"/>
<reference evidence="1 2" key="1">
    <citation type="submission" date="2020-03" db="EMBL/GenBank/DDBJ databases">
        <title>The role of nitrogen metabolism on polyethylene biodegradation.</title>
        <authorList>
            <person name="Peixoto J."/>
            <person name="Vizzotto C.S."/>
            <person name="Ramos A."/>
            <person name="Alves G."/>
            <person name="Steindorff A."/>
            <person name="Kruger R."/>
        </authorList>
    </citation>
    <scope>NUCLEOTIDE SEQUENCE [LARGE SCALE GENOMIC DNA]</scope>
    <source>
        <strain evidence="1 2">PE63</strain>
    </source>
</reference>
<comment type="caution">
    <text evidence="1">The sequence shown here is derived from an EMBL/GenBank/DDBJ whole genome shotgun (WGS) entry which is preliminary data.</text>
</comment>
<name>A0ABS5LRM9_9BURK</name>
<protein>
    <submittedName>
        <fullName evidence="1">Uncharacterized protein</fullName>
    </submittedName>
</protein>
<accession>A0ABS5LRM9</accession>
<keyword evidence="2" id="KW-1185">Reference proteome</keyword>
<sequence>MKTAAIQVKKNDPLNLGKQLAETFVMQPLANTYTPGDEAFDKALQAAIGTLIGAFAAIYGPDHATALTQNYLELIAELKQKATTH</sequence>
<dbReference type="EMBL" id="JAANES010000002">
    <property type="protein sequence ID" value="MBS3019153.1"/>
    <property type="molecule type" value="Genomic_DNA"/>
</dbReference>
<evidence type="ECO:0000313" key="1">
    <source>
        <dbReference type="EMBL" id="MBS3019153.1"/>
    </source>
</evidence>
<organism evidence="1 2">
    <name type="scientific">Comamonas brasiliensis</name>
    <dbReference type="NCBI Taxonomy" id="1812482"/>
    <lineage>
        <taxon>Bacteria</taxon>
        <taxon>Pseudomonadati</taxon>
        <taxon>Pseudomonadota</taxon>
        <taxon>Betaproteobacteria</taxon>
        <taxon>Burkholderiales</taxon>
        <taxon>Comamonadaceae</taxon>
        <taxon>Comamonas</taxon>
    </lineage>
</organism>
<dbReference type="Proteomes" id="UP001647436">
    <property type="component" value="Unassembled WGS sequence"/>
</dbReference>
<evidence type="ECO:0000313" key="2">
    <source>
        <dbReference type="Proteomes" id="UP001647436"/>
    </source>
</evidence>
<gene>
    <name evidence="1" type="ORF">DJFAAGMI_01892</name>
</gene>
<dbReference type="RefSeq" id="WP_211456950.1">
    <property type="nucleotide sequence ID" value="NZ_JAANES010000002.1"/>
</dbReference>